<reference evidence="1 2" key="1">
    <citation type="submission" date="2020-08" db="EMBL/GenBank/DDBJ databases">
        <title>Genomic Encyclopedia of Archaeal and Bacterial Type Strains, Phase II (KMG-II): from individual species to whole genera.</title>
        <authorList>
            <person name="Goeker M."/>
        </authorList>
    </citation>
    <scope>NUCLEOTIDE SEQUENCE [LARGE SCALE GENOMIC DNA]</scope>
    <source>
        <strain evidence="1 2">DSM 43850</strain>
    </source>
</reference>
<comment type="caution">
    <text evidence="1">The sequence shown here is derived from an EMBL/GenBank/DDBJ whole genome shotgun (WGS) entry which is preliminary data.</text>
</comment>
<keyword evidence="2" id="KW-1185">Reference proteome</keyword>
<dbReference type="Proteomes" id="UP000517916">
    <property type="component" value="Unassembled WGS sequence"/>
</dbReference>
<proteinExistence type="predicted"/>
<dbReference type="EMBL" id="JACJID010000001">
    <property type="protein sequence ID" value="MBA8924030.1"/>
    <property type="molecule type" value="Genomic_DNA"/>
</dbReference>
<gene>
    <name evidence="1" type="ORF">BC739_001227</name>
</gene>
<accession>A0ABR6BB38</accession>
<organism evidence="1 2">
    <name type="scientific">Kutzneria viridogrisea</name>
    <dbReference type="NCBI Taxonomy" id="47990"/>
    <lineage>
        <taxon>Bacteria</taxon>
        <taxon>Bacillati</taxon>
        <taxon>Actinomycetota</taxon>
        <taxon>Actinomycetes</taxon>
        <taxon>Pseudonocardiales</taxon>
        <taxon>Pseudonocardiaceae</taxon>
        <taxon>Kutzneria</taxon>
    </lineage>
</organism>
<dbReference type="RefSeq" id="WP_182836540.1">
    <property type="nucleotide sequence ID" value="NZ_BAAABQ010000065.1"/>
</dbReference>
<evidence type="ECO:0000313" key="1">
    <source>
        <dbReference type="EMBL" id="MBA8924030.1"/>
    </source>
</evidence>
<evidence type="ECO:0000313" key="2">
    <source>
        <dbReference type="Proteomes" id="UP000517916"/>
    </source>
</evidence>
<sequence>MISTVYTGLIDEDVDHVDGCLCGTAVWRSLFAADRPVHTVCPVGGTEMRWNANLPVLRFTEPTPPAGGAR</sequence>
<protein>
    <submittedName>
        <fullName evidence="1">Uncharacterized protein</fullName>
    </submittedName>
</protein>
<name>A0ABR6BB38_9PSEU</name>